<organism evidence="1 2">
    <name type="scientific">Polaribacter cellanae</name>
    <dbReference type="NCBI Taxonomy" id="2818493"/>
    <lineage>
        <taxon>Bacteria</taxon>
        <taxon>Pseudomonadati</taxon>
        <taxon>Bacteroidota</taxon>
        <taxon>Flavobacteriia</taxon>
        <taxon>Flavobacteriales</taxon>
        <taxon>Flavobacteriaceae</taxon>
    </lineage>
</organism>
<dbReference type="Proteomes" id="UP000663920">
    <property type="component" value="Chromosome"/>
</dbReference>
<dbReference type="RefSeq" id="WP_208076715.1">
    <property type="nucleotide sequence ID" value="NZ_CP071869.1"/>
</dbReference>
<protein>
    <submittedName>
        <fullName evidence="1">DUF2958 domain-containing protein</fullName>
    </submittedName>
</protein>
<name>A0A975H819_9FLAO</name>
<proteinExistence type="predicted"/>
<keyword evidence="2" id="KW-1185">Reference proteome</keyword>
<dbReference type="KEGG" id="pcea:J3359_09680"/>
<evidence type="ECO:0000313" key="2">
    <source>
        <dbReference type="Proteomes" id="UP000663920"/>
    </source>
</evidence>
<dbReference type="AlphaFoldDB" id="A0A975H819"/>
<evidence type="ECO:0000313" key="1">
    <source>
        <dbReference type="EMBL" id="QTE21120.1"/>
    </source>
</evidence>
<dbReference type="InterPro" id="IPR021341">
    <property type="entry name" value="DUF2958"/>
</dbReference>
<gene>
    <name evidence="1" type="ORF">J3359_09680</name>
</gene>
<accession>A0A975H819</accession>
<sequence>MKLITPELLDRFKEVGNQDEVENPIFIAKFFNPCGSQTWYSSEYDPETKIAYGYVTGMYVDEWGTFSITELEALKPPPFGLPIERDIHFDEITFKELIHKQRFQDLNTQEKDNTQDQDIEL</sequence>
<dbReference type="Pfam" id="PF11171">
    <property type="entry name" value="DUF2958"/>
    <property type="match status" value="1"/>
</dbReference>
<reference evidence="1 2" key="1">
    <citation type="submission" date="2021-03" db="EMBL/GenBank/DDBJ databases">
        <title>Complete genome of Polaribacter_sp.SM13.</title>
        <authorList>
            <person name="Jeong S.W."/>
            <person name="Bae J.W."/>
        </authorList>
    </citation>
    <scope>NUCLEOTIDE SEQUENCE [LARGE SCALE GENOMIC DNA]</scope>
    <source>
        <strain evidence="1 2">SM13</strain>
    </source>
</reference>
<dbReference type="EMBL" id="CP071869">
    <property type="protein sequence ID" value="QTE21120.1"/>
    <property type="molecule type" value="Genomic_DNA"/>
</dbReference>